<dbReference type="InterPro" id="IPR038745">
    <property type="entry name" value="AT4G37440-like"/>
</dbReference>
<dbReference type="Proteomes" id="UP000593579">
    <property type="component" value="Unassembled WGS sequence"/>
</dbReference>
<feature type="coiled-coil region" evidence="1">
    <location>
        <begin position="307"/>
        <end position="334"/>
    </location>
</feature>
<reference evidence="4 5" key="1">
    <citation type="journal article" date="2019" name="Genome Biol. Evol.">
        <title>Insights into the evolution of the New World diploid cottons (Gossypium, subgenus Houzingenia) based on genome sequencing.</title>
        <authorList>
            <person name="Grover C.E."/>
            <person name="Arick M.A. 2nd"/>
            <person name="Thrash A."/>
            <person name="Conover J.L."/>
            <person name="Sanders W.S."/>
            <person name="Peterson D.G."/>
            <person name="Frelichowski J.E."/>
            <person name="Scheffler J.A."/>
            <person name="Scheffler B.E."/>
            <person name="Wendel J.F."/>
        </authorList>
    </citation>
    <scope>NUCLEOTIDE SEQUENCE [LARGE SCALE GENOMIC DNA]</scope>
    <source>
        <strain evidence="4">5</strain>
        <tissue evidence="4">Leaf</tissue>
    </source>
</reference>
<evidence type="ECO:0000313" key="4">
    <source>
        <dbReference type="EMBL" id="MBA0737492.1"/>
    </source>
</evidence>
<evidence type="ECO:0000313" key="5">
    <source>
        <dbReference type="Proteomes" id="UP000593579"/>
    </source>
</evidence>
<accession>A0A7J9BMT5</accession>
<comment type="caution">
    <text evidence="4">The sequence shown here is derived from an EMBL/GenBank/DDBJ whole genome shotgun (WGS) entry which is preliminary data.</text>
</comment>
<feature type="region of interest" description="Disordered" evidence="2">
    <location>
        <begin position="479"/>
        <end position="510"/>
    </location>
</feature>
<name>A0A7J9BMT5_GOSGO</name>
<feature type="domain" description="C2H2-type" evidence="3">
    <location>
        <begin position="132"/>
        <end position="156"/>
    </location>
</feature>
<dbReference type="PANTHER" id="PTHR34057:SF10">
    <property type="entry name" value="TRANSPOSASE, PTTA_EN_SPM, PLANT"/>
    <property type="match status" value="1"/>
</dbReference>
<keyword evidence="1" id="KW-0175">Coiled coil</keyword>
<keyword evidence="5" id="KW-1185">Reference proteome</keyword>
<gene>
    <name evidence="4" type="ORF">Gogos_010952</name>
</gene>
<sequence>MGPDLNLTEKATSIVVSTDKESSGRNKENKGMQGNIGLEVDLIECMDSVESEMVDVECQDATEFSSSFGETISGDEDGSIVNDEVESPLPPLRLFGSLSDGWNGQFQMGYSFALNSSFLFLLIFDNALLWECKRETCACKFLRKRRLTDHWKRFIHPIEWRCKWLEIKLCELKFQALKYERELVEYDKSKQFEFGKVTSEGFDAKSQAFPSKAQRKKVMKRRKRKRVEDTTDVATYMSHHNIFSYYESKKSIDAAAAFALVDDWGDFGDNRTIHLVISTDNKTIDGSDENGCNDGWPYQSRDGDDLKEQILQKIERLQSRVRILKTRMDKVVTESSQKFSSINMLSSVVQSDALNNSESHHYAEKDDRNSLQCTTSRHASECLMWDDFMPESLLSGQAELATLPDMIRNMSQCLLAFSSENIEADILIPNQAAEEELRSFGSCITQQAEKPHILIDNLKSKTVPGDNLQINITSLQPNVQPPFLNSKQADNEMAGGVKKSDLSGWSRRSS</sequence>
<dbReference type="CDD" id="cd11650">
    <property type="entry name" value="AT4G37440_like"/>
    <property type="match status" value="1"/>
</dbReference>
<feature type="compositionally biased region" description="Polar residues" evidence="2">
    <location>
        <begin position="479"/>
        <end position="488"/>
    </location>
</feature>
<evidence type="ECO:0000256" key="2">
    <source>
        <dbReference type="SAM" id="MobiDB-lite"/>
    </source>
</evidence>
<feature type="region of interest" description="Disordered" evidence="2">
    <location>
        <begin position="1"/>
        <end position="32"/>
    </location>
</feature>
<organism evidence="4 5">
    <name type="scientific">Gossypium gossypioides</name>
    <name type="common">Mexican cotton</name>
    <name type="synonym">Selera gossypioides</name>
    <dbReference type="NCBI Taxonomy" id="34282"/>
    <lineage>
        <taxon>Eukaryota</taxon>
        <taxon>Viridiplantae</taxon>
        <taxon>Streptophyta</taxon>
        <taxon>Embryophyta</taxon>
        <taxon>Tracheophyta</taxon>
        <taxon>Spermatophyta</taxon>
        <taxon>Magnoliopsida</taxon>
        <taxon>eudicotyledons</taxon>
        <taxon>Gunneridae</taxon>
        <taxon>Pentapetalae</taxon>
        <taxon>rosids</taxon>
        <taxon>malvids</taxon>
        <taxon>Malvales</taxon>
        <taxon>Malvaceae</taxon>
        <taxon>Malvoideae</taxon>
        <taxon>Gossypium</taxon>
    </lineage>
</organism>
<dbReference type="OrthoDB" id="21648at2759"/>
<proteinExistence type="predicted"/>
<protein>
    <recommendedName>
        <fullName evidence="3">C2H2-type domain-containing protein</fullName>
    </recommendedName>
</protein>
<feature type="compositionally biased region" description="Basic and acidic residues" evidence="2">
    <location>
        <begin position="18"/>
        <end position="30"/>
    </location>
</feature>
<dbReference type="AlphaFoldDB" id="A0A7J9BMT5"/>
<feature type="non-terminal residue" evidence="4">
    <location>
        <position position="510"/>
    </location>
</feature>
<dbReference type="EMBL" id="JABEZY010000004">
    <property type="protein sequence ID" value="MBA0737492.1"/>
    <property type="molecule type" value="Genomic_DNA"/>
</dbReference>
<dbReference type="InterPro" id="IPR013087">
    <property type="entry name" value="Znf_C2H2_type"/>
</dbReference>
<evidence type="ECO:0000256" key="1">
    <source>
        <dbReference type="SAM" id="Coils"/>
    </source>
</evidence>
<dbReference type="PROSITE" id="PS00028">
    <property type="entry name" value="ZINC_FINGER_C2H2_1"/>
    <property type="match status" value="1"/>
</dbReference>
<dbReference type="PANTHER" id="PTHR34057">
    <property type="entry name" value="ELONGATION FACTOR"/>
    <property type="match status" value="1"/>
</dbReference>
<evidence type="ECO:0000259" key="3">
    <source>
        <dbReference type="PROSITE" id="PS00028"/>
    </source>
</evidence>